<dbReference type="EMBL" id="VCIW01000025">
    <property type="protein sequence ID" value="TLS49067.1"/>
    <property type="molecule type" value="Genomic_DNA"/>
</dbReference>
<dbReference type="InterPro" id="IPR050490">
    <property type="entry name" value="Bact_solute-bd_prot1"/>
</dbReference>
<dbReference type="SUPFAM" id="SSF53850">
    <property type="entry name" value="Periplasmic binding protein-like II"/>
    <property type="match status" value="1"/>
</dbReference>
<evidence type="ECO:0000313" key="2">
    <source>
        <dbReference type="EMBL" id="TLS49067.1"/>
    </source>
</evidence>
<proteinExistence type="predicted"/>
<comment type="caution">
    <text evidence="2">The sequence shown here is derived from an EMBL/GenBank/DDBJ whole genome shotgun (WGS) entry which is preliminary data.</text>
</comment>
<dbReference type="Gene3D" id="3.40.190.10">
    <property type="entry name" value="Periplasmic binding protein-like II"/>
    <property type="match status" value="2"/>
</dbReference>
<accession>A0A5R9FYD2</accession>
<evidence type="ECO:0000256" key="1">
    <source>
        <dbReference type="ARBA" id="ARBA00022729"/>
    </source>
</evidence>
<name>A0A5R9FYD2_9BACL</name>
<sequence length="475" mass="53814">MRTLNVKYVENHANINDDPYVKALERFTNTDLDIRLIPHAEYETKMVQMFATNDLTDVIQASGGISGKELAGSVEAGVFVDLKPYLEEHGKALLETIPEAAWERVTDAEGHIYGIPEYLGNPSRRATWIRMDLLEKTGLPVPKTVDEFLEVLRAFKKLGVEEPFAGRAEFKYADTFFGAYDVFGYGNELELVDGKMQPKFLDVENMQAAIGVYKTMYDEGLMSKEFATVNPNTFKATITSGKAGMWSMNANELPIWGEQLVNNVPEAKVALIPSPIGPDGKGGYSLYSPVTRSFLITKQAEDKVVDIIKFFEWQTTEEAKLFFSYGLEGTDYAMNGSEPAYKAPETNEELDKQRYLNYWLWMVQDTTYNELVLSQTEEGRALIEIYDTMLANEGRDGYEFNDPLEAWVNNPDINPFSDRYPPLINEHIMKMVFGQEPIADWPKVIEEWRSKGGDALIEEATKKYNEGAVVYAPQR</sequence>
<dbReference type="OrthoDB" id="2501893at2"/>
<keyword evidence="1" id="KW-0732">Signal</keyword>
<protein>
    <submittedName>
        <fullName evidence="2">Extracellular solute-binding protein</fullName>
    </submittedName>
</protein>
<gene>
    <name evidence="2" type="ORF">FE782_27645</name>
</gene>
<keyword evidence="3" id="KW-1185">Reference proteome</keyword>
<dbReference type="PANTHER" id="PTHR43649:SF33">
    <property type="entry name" value="POLYGALACTURONAN_RHAMNOGALACTURONAN-BINDING PROTEIN YTCQ"/>
    <property type="match status" value="1"/>
</dbReference>
<dbReference type="PANTHER" id="PTHR43649">
    <property type="entry name" value="ARABINOSE-BINDING PROTEIN-RELATED"/>
    <property type="match status" value="1"/>
</dbReference>
<reference evidence="2 3" key="1">
    <citation type="submission" date="2019-05" db="EMBL/GenBank/DDBJ databases">
        <authorList>
            <person name="Narsing Rao M.P."/>
            <person name="Li W.J."/>
        </authorList>
    </citation>
    <scope>NUCLEOTIDE SEQUENCE [LARGE SCALE GENOMIC DNA]</scope>
    <source>
        <strain evidence="2 3">SYSU_K30003</strain>
    </source>
</reference>
<organism evidence="2 3">
    <name type="scientific">Paenibacillus antri</name>
    <dbReference type="NCBI Taxonomy" id="2582848"/>
    <lineage>
        <taxon>Bacteria</taxon>
        <taxon>Bacillati</taxon>
        <taxon>Bacillota</taxon>
        <taxon>Bacilli</taxon>
        <taxon>Bacillales</taxon>
        <taxon>Paenibacillaceae</taxon>
        <taxon>Paenibacillus</taxon>
    </lineage>
</organism>
<dbReference type="AlphaFoldDB" id="A0A5R9FYD2"/>
<evidence type="ECO:0000313" key="3">
    <source>
        <dbReference type="Proteomes" id="UP000309676"/>
    </source>
</evidence>
<dbReference type="Proteomes" id="UP000309676">
    <property type="component" value="Unassembled WGS sequence"/>
</dbReference>